<dbReference type="AlphaFoldDB" id="A0A6M3JME4"/>
<name>A0A6M3JME4_9ZZZZ</name>
<feature type="domain" description="DUF7448" evidence="1">
    <location>
        <begin position="15"/>
        <end position="55"/>
    </location>
</feature>
<reference evidence="2" key="1">
    <citation type="submission" date="2020-03" db="EMBL/GenBank/DDBJ databases">
        <title>The deep terrestrial virosphere.</title>
        <authorList>
            <person name="Holmfeldt K."/>
            <person name="Nilsson E."/>
            <person name="Simone D."/>
            <person name="Lopez-Fernandez M."/>
            <person name="Wu X."/>
            <person name="de Brujin I."/>
            <person name="Lundin D."/>
            <person name="Andersson A."/>
            <person name="Bertilsson S."/>
            <person name="Dopson M."/>
        </authorList>
    </citation>
    <scope>NUCLEOTIDE SEQUENCE</scope>
    <source>
        <strain evidence="2">MM415A03749</strain>
    </source>
</reference>
<proteinExistence type="predicted"/>
<organism evidence="2">
    <name type="scientific">viral metagenome</name>
    <dbReference type="NCBI Taxonomy" id="1070528"/>
    <lineage>
        <taxon>unclassified sequences</taxon>
        <taxon>metagenomes</taxon>
        <taxon>organismal metagenomes</taxon>
    </lineage>
</organism>
<evidence type="ECO:0000313" key="2">
    <source>
        <dbReference type="EMBL" id="QJA70418.1"/>
    </source>
</evidence>
<dbReference type="EMBL" id="MT141791">
    <property type="protein sequence ID" value="QJA70418.1"/>
    <property type="molecule type" value="Genomic_DNA"/>
</dbReference>
<gene>
    <name evidence="2" type="ORF">MM415A03749_0002</name>
</gene>
<sequence>MISDGVNPEGVDVPKEDEYQESFTWTFYKMATINGSVTIRWYGASNGYYSEKVSFAQIEPD</sequence>
<evidence type="ECO:0000259" key="1">
    <source>
        <dbReference type="Pfam" id="PF24240"/>
    </source>
</evidence>
<accession>A0A6M3JME4</accession>
<protein>
    <recommendedName>
        <fullName evidence="1">DUF7448 domain-containing protein</fullName>
    </recommendedName>
</protein>
<dbReference type="Pfam" id="PF24240">
    <property type="entry name" value="DUF7448"/>
    <property type="match status" value="1"/>
</dbReference>
<dbReference type="InterPro" id="IPR055871">
    <property type="entry name" value="DUF7448"/>
</dbReference>